<dbReference type="Pfam" id="PF09923">
    <property type="entry name" value="DUF2155"/>
    <property type="match status" value="1"/>
</dbReference>
<organism evidence="3 6">
    <name type="scientific">Allgaiera indica</name>
    <dbReference type="NCBI Taxonomy" id="765699"/>
    <lineage>
        <taxon>Bacteria</taxon>
        <taxon>Pseudomonadati</taxon>
        <taxon>Pseudomonadota</taxon>
        <taxon>Alphaproteobacteria</taxon>
        <taxon>Rhodobacterales</taxon>
        <taxon>Paracoccaceae</taxon>
        <taxon>Allgaiera</taxon>
    </lineage>
</organism>
<evidence type="ECO:0000313" key="5">
    <source>
        <dbReference type="Proteomes" id="UP000199541"/>
    </source>
</evidence>
<protein>
    <recommendedName>
        <fullName evidence="7">DUF2155 domain-containing protein</fullName>
    </recommendedName>
</protein>
<comment type="caution">
    <text evidence="3">The sequence shown here is derived from an EMBL/GenBank/DDBJ whole genome shotgun (WGS) entry which is preliminary data.</text>
</comment>
<gene>
    <name evidence="3" type="ORF">GCM10008024_27130</name>
    <name evidence="4" type="ORF">SAMN05444006_11623</name>
</gene>
<dbReference type="Proteomes" id="UP000634647">
    <property type="component" value="Unassembled WGS sequence"/>
</dbReference>
<reference evidence="3" key="1">
    <citation type="journal article" date="2014" name="Int. J. Syst. Evol. Microbiol.">
        <title>Complete genome sequence of Corynebacterium casei LMG S-19264T (=DSM 44701T), isolated from a smear-ripened cheese.</title>
        <authorList>
            <consortium name="US DOE Joint Genome Institute (JGI-PGF)"/>
            <person name="Walter F."/>
            <person name="Albersmeier A."/>
            <person name="Kalinowski J."/>
            <person name="Ruckert C."/>
        </authorList>
    </citation>
    <scope>NUCLEOTIDE SEQUENCE</scope>
    <source>
        <strain evidence="3">CGMCC 1.10859</strain>
    </source>
</reference>
<feature type="chain" id="PRO_5043028098" description="DUF2155 domain-containing protein" evidence="2">
    <location>
        <begin position="21"/>
        <end position="263"/>
    </location>
</feature>
<name>A0AAN5A073_9RHOB</name>
<proteinExistence type="predicted"/>
<dbReference type="EMBL" id="BNAB01000013">
    <property type="protein sequence ID" value="GHE03505.1"/>
    <property type="molecule type" value="Genomic_DNA"/>
</dbReference>
<sequence>MKMRRALIAALALGAAPLWAQSFQNGGPQPGDQGIGVMPQSLQGLATGQSAAPRPVGTEAGAATGAATVPSAGPSSAAGQSGGASVEQNAINQAVENALQSAAQDGGAGSGQESGQQTGQGTGQSAGNSQYSGQGGFVADDTGLGHVTNNSGPTVQSGPRMETVKVTQAPGGVVRWLDKVSGQTVDVSLKDGQSKTEGRLTIKLTQCRYPVEDPSSNAFAYLIIHDSLVKKPIFQGWMIASSPALDPLDSPRYDVWLLRCTTS</sequence>
<evidence type="ECO:0000313" key="4">
    <source>
        <dbReference type="EMBL" id="SDX43207.1"/>
    </source>
</evidence>
<dbReference type="Proteomes" id="UP000199541">
    <property type="component" value="Unassembled WGS sequence"/>
</dbReference>
<keyword evidence="5" id="KW-1185">Reference proteome</keyword>
<dbReference type="AlphaFoldDB" id="A0AAN5A073"/>
<feature type="compositionally biased region" description="Gly residues" evidence="1">
    <location>
        <begin position="106"/>
        <end position="124"/>
    </location>
</feature>
<reference evidence="3" key="3">
    <citation type="submission" date="2023-06" db="EMBL/GenBank/DDBJ databases">
        <authorList>
            <person name="Sun Q."/>
            <person name="Zhou Y."/>
        </authorList>
    </citation>
    <scope>NUCLEOTIDE SEQUENCE</scope>
    <source>
        <strain evidence="3">CGMCC 1.10859</strain>
    </source>
</reference>
<evidence type="ECO:0008006" key="7">
    <source>
        <dbReference type="Google" id="ProtNLM"/>
    </source>
</evidence>
<evidence type="ECO:0000256" key="1">
    <source>
        <dbReference type="SAM" id="MobiDB-lite"/>
    </source>
</evidence>
<reference evidence="4 5" key="2">
    <citation type="submission" date="2016-10" db="EMBL/GenBank/DDBJ databases">
        <authorList>
            <person name="Varghese N."/>
            <person name="Submissions S."/>
        </authorList>
    </citation>
    <scope>NUCLEOTIDE SEQUENCE [LARGE SCALE GENOMIC DNA]</scope>
    <source>
        <strain evidence="4 5">DSM 24802</strain>
    </source>
</reference>
<dbReference type="EMBL" id="FNOB01000016">
    <property type="protein sequence ID" value="SDX43207.1"/>
    <property type="molecule type" value="Genomic_DNA"/>
</dbReference>
<feature type="region of interest" description="Disordered" evidence="1">
    <location>
        <begin position="100"/>
        <end position="162"/>
    </location>
</feature>
<evidence type="ECO:0000313" key="6">
    <source>
        <dbReference type="Proteomes" id="UP000634647"/>
    </source>
</evidence>
<accession>A0AAN5A073</accession>
<feature type="compositionally biased region" description="Polar residues" evidence="1">
    <location>
        <begin position="147"/>
        <end position="157"/>
    </location>
</feature>
<dbReference type="InterPro" id="IPR019225">
    <property type="entry name" value="DUF2155"/>
</dbReference>
<feature type="region of interest" description="Disordered" evidence="1">
    <location>
        <begin position="65"/>
        <end position="85"/>
    </location>
</feature>
<feature type="signal peptide" evidence="2">
    <location>
        <begin position="1"/>
        <end position="20"/>
    </location>
</feature>
<evidence type="ECO:0000256" key="2">
    <source>
        <dbReference type="SAM" id="SignalP"/>
    </source>
</evidence>
<evidence type="ECO:0000313" key="3">
    <source>
        <dbReference type="EMBL" id="GHE03505.1"/>
    </source>
</evidence>
<keyword evidence="2" id="KW-0732">Signal</keyword>
<dbReference type="RefSeq" id="WP_244521033.1">
    <property type="nucleotide sequence ID" value="NZ_FNOB01000016.1"/>
</dbReference>